<dbReference type="RefSeq" id="XP_015410726.1">
    <property type="nucleotide sequence ID" value="XM_015548107.1"/>
</dbReference>
<dbReference type="InterPro" id="IPR025951">
    <property type="entry name" value="GXWXG_dom"/>
</dbReference>
<dbReference type="OrthoDB" id="2213372at2759"/>
<dbReference type="Gene3D" id="2.40.128.580">
    <property type="entry name" value="GXWXG domain"/>
    <property type="match status" value="1"/>
</dbReference>
<evidence type="ECO:0000313" key="3">
    <source>
        <dbReference type="EMBL" id="KNG89803.1"/>
    </source>
</evidence>
<evidence type="ECO:0000259" key="1">
    <source>
        <dbReference type="Pfam" id="PF14231"/>
    </source>
</evidence>
<dbReference type="Proteomes" id="UP000037505">
    <property type="component" value="Unassembled WGS sequence"/>
</dbReference>
<reference evidence="3 4" key="1">
    <citation type="submission" date="2014-06" db="EMBL/GenBank/DDBJ databases">
        <title>The Genome of the Aflatoxigenic Filamentous Fungus Aspergillus nomius.</title>
        <authorList>
            <person name="Moore M.G."/>
            <person name="Shannon B.M."/>
            <person name="Brian M.M."/>
        </authorList>
    </citation>
    <scope>NUCLEOTIDE SEQUENCE [LARGE SCALE GENOMIC DNA]</scope>
    <source>
        <strain evidence="3 4">NRRL 13137</strain>
    </source>
</reference>
<dbReference type="GeneID" id="26804654"/>
<feature type="domain" description="GXWXG" evidence="1">
    <location>
        <begin position="25"/>
        <end position="81"/>
    </location>
</feature>
<keyword evidence="4" id="KW-1185">Reference proteome</keyword>
<dbReference type="AlphaFoldDB" id="A0A0L1JEJ4"/>
<protein>
    <recommendedName>
        <fullName evidence="5">GXWXG domain-containing protein</fullName>
    </recommendedName>
</protein>
<dbReference type="Pfam" id="PF14232">
    <property type="entry name" value="DUF4334"/>
    <property type="match status" value="1"/>
</dbReference>
<proteinExistence type="predicted"/>
<dbReference type="Pfam" id="PF14231">
    <property type="entry name" value="GXWXG"/>
    <property type="match status" value="1"/>
</dbReference>
<dbReference type="InterPro" id="IPR025568">
    <property type="entry name" value="DUF4334"/>
</dbReference>
<comment type="caution">
    <text evidence="3">The sequence shown here is derived from an EMBL/GenBank/DDBJ whole genome shotgun (WGS) entry which is preliminary data.</text>
</comment>
<name>A0A0L1JEJ4_ASPN3</name>
<gene>
    <name evidence="3" type="ORF">ANOM_002850</name>
</gene>
<evidence type="ECO:0000259" key="2">
    <source>
        <dbReference type="Pfam" id="PF14232"/>
    </source>
</evidence>
<feature type="domain" description="DUF4334" evidence="2">
    <location>
        <begin position="92"/>
        <end position="148"/>
    </location>
</feature>
<organism evidence="3 4">
    <name type="scientific">Aspergillus nomiae NRRL (strain ATCC 15546 / NRRL 13137 / CBS 260.88 / M93)</name>
    <dbReference type="NCBI Taxonomy" id="1509407"/>
    <lineage>
        <taxon>Eukaryota</taxon>
        <taxon>Fungi</taxon>
        <taxon>Dikarya</taxon>
        <taxon>Ascomycota</taxon>
        <taxon>Pezizomycotina</taxon>
        <taxon>Eurotiomycetes</taxon>
        <taxon>Eurotiomycetidae</taxon>
        <taxon>Eurotiales</taxon>
        <taxon>Aspergillaceae</taxon>
        <taxon>Aspergillus</taxon>
        <taxon>Aspergillus subgen. Circumdati</taxon>
    </lineage>
</organism>
<evidence type="ECO:0000313" key="4">
    <source>
        <dbReference type="Proteomes" id="UP000037505"/>
    </source>
</evidence>
<evidence type="ECO:0008006" key="5">
    <source>
        <dbReference type="Google" id="ProtNLM"/>
    </source>
</evidence>
<accession>A0A0L1JEJ4</accession>
<dbReference type="EMBL" id="JNOM01000024">
    <property type="protein sequence ID" value="KNG89803.1"/>
    <property type="molecule type" value="Genomic_DNA"/>
</dbReference>
<sequence>MSSAQEKYIALTQTAGKVEPSTLDALFDQLPPIKPAQLLGEWNGGFFDTGHPVADTLREIQWVGKSFKTAEFVDPVIVEQDGQRASWGQWGLASLREMVFRGVVSTAMIYDDRPVIDHFRYVDEHLVAGVMEGRALGDAGVFYFYLMR</sequence>